<gene>
    <name evidence="2" type="ORF">A6F49_08910</name>
</gene>
<dbReference type="Pfam" id="PF08808">
    <property type="entry name" value="RES"/>
    <property type="match status" value="1"/>
</dbReference>
<evidence type="ECO:0000313" key="2">
    <source>
        <dbReference type="EMBL" id="OAV61546.1"/>
    </source>
</evidence>
<dbReference type="InterPro" id="IPR014914">
    <property type="entry name" value="RES_dom"/>
</dbReference>
<keyword evidence="3" id="KW-1185">Reference proteome</keyword>
<proteinExistence type="predicted"/>
<evidence type="ECO:0000313" key="3">
    <source>
        <dbReference type="Proteomes" id="UP000078292"/>
    </source>
</evidence>
<feature type="domain" description="RES" evidence="1">
    <location>
        <begin position="39"/>
        <end position="181"/>
    </location>
</feature>
<dbReference type="RefSeq" id="WP_052504803.1">
    <property type="nucleotide sequence ID" value="NZ_LXEY01000016.1"/>
</dbReference>
<dbReference type="STRING" id="1837282.A6F49_08910"/>
<dbReference type="EMBL" id="LXEY01000016">
    <property type="protein sequence ID" value="OAV61546.1"/>
    <property type="molecule type" value="Genomic_DNA"/>
</dbReference>
<name>A0A1B7M0F1_9MICC</name>
<dbReference type="OrthoDB" id="3786493at2"/>
<dbReference type="SMART" id="SM00953">
    <property type="entry name" value="RES"/>
    <property type="match status" value="1"/>
</dbReference>
<evidence type="ECO:0000259" key="1">
    <source>
        <dbReference type="SMART" id="SM00953"/>
    </source>
</evidence>
<dbReference type="AlphaFoldDB" id="A0A1B7M0F1"/>
<organism evidence="2 3">
    <name type="scientific">Enteractinococcus helveticum</name>
    <dbReference type="NCBI Taxonomy" id="1837282"/>
    <lineage>
        <taxon>Bacteria</taxon>
        <taxon>Bacillati</taxon>
        <taxon>Actinomycetota</taxon>
        <taxon>Actinomycetes</taxon>
        <taxon>Micrococcales</taxon>
        <taxon>Micrococcaceae</taxon>
    </lineage>
</organism>
<accession>A0A1B7M0F1</accession>
<dbReference type="Proteomes" id="UP000078292">
    <property type="component" value="Unassembled WGS sequence"/>
</dbReference>
<protein>
    <recommendedName>
        <fullName evidence="1">RES domain-containing protein</fullName>
    </recommendedName>
</protein>
<comment type="caution">
    <text evidence="2">The sequence shown here is derived from an EMBL/GenBank/DDBJ whole genome shotgun (WGS) entry which is preliminary data.</text>
</comment>
<sequence>MVEAQWPTGPRAAETFTIEAHQLLYRVLHDDGGRQVTDFNPGYGEPTRFAFFTDDAGAIVPVLYAAYSAEAAICETLLRDIPATGGVLIPSDYMRTVMAAFRTTRQLKLAKFMGNGLRALGTTHQALTSYDMRTYPQTVQWAEAAHRAGFEGVAWMSNRCNDTVAVALFGDRIASDALAADASVAKIFSRLTDRNWLTDMCLPLGIRVRW</sequence>
<reference evidence="2 3" key="1">
    <citation type="submission" date="2016-04" db="EMBL/GenBank/DDBJ databases">
        <title>First whole genome shotgun sequence of the bacterium Enteractinococcus sp. strain UASWS1574.</title>
        <authorList>
            <person name="Crovadore J."/>
            <person name="Chablais R."/>
            <person name="Lefort F."/>
        </authorList>
    </citation>
    <scope>NUCLEOTIDE SEQUENCE [LARGE SCALE GENOMIC DNA]</scope>
    <source>
        <strain evidence="2 3">UASWS1574</strain>
    </source>
</reference>